<keyword evidence="4 11" id="KW-0812">Transmembrane</keyword>
<evidence type="ECO:0000256" key="3">
    <source>
        <dbReference type="ARBA" id="ARBA00022461"/>
    </source>
</evidence>
<evidence type="ECO:0000256" key="6">
    <source>
        <dbReference type="ARBA" id="ARBA00023053"/>
    </source>
</evidence>
<keyword evidence="3 11" id="KW-0894">Sodium channel</keyword>
<keyword evidence="9 11" id="KW-0739">Sodium transport</keyword>
<evidence type="ECO:0000256" key="10">
    <source>
        <dbReference type="ARBA" id="ARBA00023303"/>
    </source>
</evidence>
<evidence type="ECO:0000256" key="2">
    <source>
        <dbReference type="ARBA" id="ARBA00022448"/>
    </source>
</evidence>
<organism evidence="12 13">
    <name type="scientific">Macrostomum lignano</name>
    <dbReference type="NCBI Taxonomy" id="282301"/>
    <lineage>
        <taxon>Eukaryota</taxon>
        <taxon>Metazoa</taxon>
        <taxon>Spiralia</taxon>
        <taxon>Lophotrochozoa</taxon>
        <taxon>Platyhelminthes</taxon>
        <taxon>Rhabditophora</taxon>
        <taxon>Macrostomorpha</taxon>
        <taxon>Macrostomida</taxon>
        <taxon>Macrostomidae</taxon>
        <taxon>Macrostomum</taxon>
    </lineage>
</organism>
<dbReference type="GO" id="GO:0016020">
    <property type="term" value="C:membrane"/>
    <property type="evidence" value="ECO:0007669"/>
    <property type="project" value="UniProtKB-SubCell"/>
</dbReference>
<comment type="subcellular location">
    <subcellularLocation>
        <location evidence="1">Membrane</location>
        <topology evidence="1">Multi-pass membrane protein</topology>
    </subcellularLocation>
</comment>
<dbReference type="Proteomes" id="UP000095280">
    <property type="component" value="Unplaced"/>
</dbReference>
<evidence type="ECO:0000256" key="7">
    <source>
        <dbReference type="ARBA" id="ARBA00023065"/>
    </source>
</evidence>
<keyword evidence="2 11" id="KW-0813">Transport</keyword>
<accession>A0A1I8IBS2</accession>
<keyword evidence="6" id="KW-0915">Sodium</keyword>
<keyword evidence="5" id="KW-1133">Transmembrane helix</keyword>
<keyword evidence="12" id="KW-1185">Reference proteome</keyword>
<evidence type="ECO:0000313" key="13">
    <source>
        <dbReference type="WBParaSite" id="maker-uti_cns_0011351-snap-gene-0.7-mRNA-1"/>
    </source>
</evidence>
<evidence type="ECO:0000256" key="1">
    <source>
        <dbReference type="ARBA" id="ARBA00004141"/>
    </source>
</evidence>
<sequence>TPFRIQGPYPGTCEPSTDYSQQQCSLAAFVRHVQRQCRCNYYEERSNWEPQLPHCTELLDNLTESLMQIRCVDQVEHSYTTRLANPCPVPCRRHLFNMDVSSADLDLPRWFLCFLQRPIFQNLNTSNSLH</sequence>
<name>A0A1I8IBS2_9PLAT</name>
<evidence type="ECO:0000256" key="4">
    <source>
        <dbReference type="ARBA" id="ARBA00022692"/>
    </source>
</evidence>
<protein>
    <submittedName>
        <fullName evidence="13">Si:ch73-335m24.2</fullName>
    </submittedName>
</protein>
<dbReference type="InterPro" id="IPR001873">
    <property type="entry name" value="ENaC"/>
</dbReference>
<dbReference type="GO" id="GO:0005272">
    <property type="term" value="F:sodium channel activity"/>
    <property type="evidence" value="ECO:0007669"/>
    <property type="project" value="UniProtKB-KW"/>
</dbReference>
<reference evidence="13" key="1">
    <citation type="submission" date="2016-11" db="UniProtKB">
        <authorList>
            <consortium name="WormBaseParasite"/>
        </authorList>
    </citation>
    <scope>IDENTIFICATION</scope>
</reference>
<dbReference type="Pfam" id="PF00858">
    <property type="entry name" value="ASC"/>
    <property type="match status" value="1"/>
</dbReference>
<keyword evidence="10 11" id="KW-0407">Ion channel</keyword>
<dbReference type="AlphaFoldDB" id="A0A1I8IBS2"/>
<keyword evidence="7 11" id="KW-0406">Ion transport</keyword>
<evidence type="ECO:0000313" key="12">
    <source>
        <dbReference type="Proteomes" id="UP000095280"/>
    </source>
</evidence>
<proteinExistence type="inferred from homology"/>
<evidence type="ECO:0000256" key="11">
    <source>
        <dbReference type="RuleBase" id="RU000679"/>
    </source>
</evidence>
<dbReference type="WBParaSite" id="maker-uti_cns_0011351-snap-gene-0.7-mRNA-1">
    <property type="protein sequence ID" value="maker-uti_cns_0011351-snap-gene-0.7-mRNA-1"/>
    <property type="gene ID" value="maker-uti_cns_0011351-snap-gene-0.7"/>
</dbReference>
<evidence type="ECO:0000256" key="9">
    <source>
        <dbReference type="ARBA" id="ARBA00023201"/>
    </source>
</evidence>
<evidence type="ECO:0000256" key="5">
    <source>
        <dbReference type="ARBA" id="ARBA00022989"/>
    </source>
</evidence>
<evidence type="ECO:0000256" key="8">
    <source>
        <dbReference type="ARBA" id="ARBA00023136"/>
    </source>
</evidence>
<keyword evidence="8" id="KW-0472">Membrane</keyword>
<comment type="similarity">
    <text evidence="11">Belongs to the amiloride-sensitive sodium channel (TC 1.A.6) family.</text>
</comment>